<evidence type="ECO:0000313" key="3">
    <source>
        <dbReference type="EMBL" id="KAJ8308880.1"/>
    </source>
</evidence>
<comment type="caution">
    <text evidence="3">The sequence shown here is derived from an EMBL/GenBank/DDBJ whole genome shotgun (WGS) entry which is preliminary data.</text>
</comment>
<evidence type="ECO:0000313" key="4">
    <source>
        <dbReference type="Proteomes" id="UP001217089"/>
    </source>
</evidence>
<evidence type="ECO:0000313" key="2">
    <source>
        <dbReference type="EMBL" id="KAJ8308299.1"/>
    </source>
</evidence>
<dbReference type="Proteomes" id="UP001217089">
    <property type="component" value="Unassembled WGS sequence"/>
</dbReference>
<dbReference type="EMBL" id="JARBDR010000657">
    <property type="protein sequence ID" value="KAJ8308880.1"/>
    <property type="molecule type" value="Genomic_DNA"/>
</dbReference>
<reference evidence="3 4" key="1">
    <citation type="submission" date="2022-12" db="EMBL/GenBank/DDBJ databases">
        <title>Chromosome-level genome of Tegillarca granosa.</title>
        <authorList>
            <person name="Kim J."/>
        </authorList>
    </citation>
    <scope>NUCLEOTIDE SEQUENCE [LARGE SCALE GENOMIC DNA]</scope>
    <source>
        <strain evidence="3">Teg-2019</strain>
        <tissue evidence="3">Adductor muscle</tissue>
    </source>
</reference>
<feature type="region of interest" description="Disordered" evidence="1">
    <location>
        <begin position="59"/>
        <end position="87"/>
    </location>
</feature>
<name>A0ABQ9EZR5_TEGGR</name>
<proteinExistence type="predicted"/>
<organism evidence="3 4">
    <name type="scientific">Tegillarca granosa</name>
    <name type="common">Malaysian cockle</name>
    <name type="synonym">Anadara granosa</name>
    <dbReference type="NCBI Taxonomy" id="220873"/>
    <lineage>
        <taxon>Eukaryota</taxon>
        <taxon>Metazoa</taxon>
        <taxon>Spiralia</taxon>
        <taxon>Lophotrochozoa</taxon>
        <taxon>Mollusca</taxon>
        <taxon>Bivalvia</taxon>
        <taxon>Autobranchia</taxon>
        <taxon>Pteriomorphia</taxon>
        <taxon>Arcoida</taxon>
        <taxon>Arcoidea</taxon>
        <taxon>Arcidae</taxon>
        <taxon>Tegillarca</taxon>
    </lineage>
</organism>
<keyword evidence="4" id="KW-1185">Reference proteome</keyword>
<accession>A0ABQ9EZR5</accession>
<sequence length="193" mass="21729">MVRFVNQNFAMNFNFQSENNNADLGTGGGGGDKEVIDQDLAKKAVQAVLYQKGMHLDNGYQTESSGESSCYTSESESMESEASEGEHLDIKTNKLIIDEDGQSDIKQTLLDLEKHHKELLLKVSRLEEEKRFVEDFLKKHVKIPWHWPQHTYPYPCPCPNTNCCHTTGQTTTTMSTGTMRTQMTMGTTVEVTS</sequence>
<evidence type="ECO:0000256" key="1">
    <source>
        <dbReference type="SAM" id="MobiDB-lite"/>
    </source>
</evidence>
<protein>
    <submittedName>
        <fullName evidence="3">Uncharacterized protein</fullName>
    </submittedName>
</protein>
<dbReference type="EMBL" id="JARBDR010000657">
    <property type="protein sequence ID" value="KAJ8308299.1"/>
    <property type="molecule type" value="Genomic_DNA"/>
</dbReference>
<feature type="compositionally biased region" description="Low complexity" evidence="1">
    <location>
        <begin position="63"/>
        <end position="75"/>
    </location>
</feature>
<gene>
    <name evidence="2" type="ORF">KUTeg_013173</name>
    <name evidence="3" type="ORF">KUTeg_013754</name>
</gene>